<dbReference type="HOGENOM" id="CLU_2042526_0_0_1"/>
<evidence type="ECO:0000313" key="3">
    <source>
        <dbReference type="Proteomes" id="UP000011087"/>
    </source>
</evidence>
<reference evidence="1 3" key="1">
    <citation type="journal article" date="2012" name="Nature">
        <title>Algal genomes reveal evolutionary mosaicism and the fate of nucleomorphs.</title>
        <authorList>
            <consortium name="DOE Joint Genome Institute"/>
            <person name="Curtis B.A."/>
            <person name="Tanifuji G."/>
            <person name="Burki F."/>
            <person name="Gruber A."/>
            <person name="Irimia M."/>
            <person name="Maruyama S."/>
            <person name="Arias M.C."/>
            <person name="Ball S.G."/>
            <person name="Gile G.H."/>
            <person name="Hirakawa Y."/>
            <person name="Hopkins J.F."/>
            <person name="Kuo A."/>
            <person name="Rensing S.A."/>
            <person name="Schmutz J."/>
            <person name="Symeonidi A."/>
            <person name="Elias M."/>
            <person name="Eveleigh R.J."/>
            <person name="Herman E.K."/>
            <person name="Klute M.J."/>
            <person name="Nakayama T."/>
            <person name="Obornik M."/>
            <person name="Reyes-Prieto A."/>
            <person name="Armbrust E.V."/>
            <person name="Aves S.J."/>
            <person name="Beiko R.G."/>
            <person name="Coutinho P."/>
            <person name="Dacks J.B."/>
            <person name="Durnford D.G."/>
            <person name="Fast N.M."/>
            <person name="Green B.R."/>
            <person name="Grisdale C.J."/>
            <person name="Hempel F."/>
            <person name="Henrissat B."/>
            <person name="Hoppner M.P."/>
            <person name="Ishida K."/>
            <person name="Kim E."/>
            <person name="Koreny L."/>
            <person name="Kroth P.G."/>
            <person name="Liu Y."/>
            <person name="Malik S.B."/>
            <person name="Maier U.G."/>
            <person name="McRose D."/>
            <person name="Mock T."/>
            <person name="Neilson J.A."/>
            <person name="Onodera N.T."/>
            <person name="Poole A.M."/>
            <person name="Pritham E.J."/>
            <person name="Richards T.A."/>
            <person name="Rocap G."/>
            <person name="Roy S.W."/>
            <person name="Sarai C."/>
            <person name="Schaack S."/>
            <person name="Shirato S."/>
            <person name="Slamovits C.H."/>
            <person name="Spencer D.F."/>
            <person name="Suzuki S."/>
            <person name="Worden A.Z."/>
            <person name="Zauner S."/>
            <person name="Barry K."/>
            <person name="Bell C."/>
            <person name="Bharti A.K."/>
            <person name="Crow J.A."/>
            <person name="Grimwood J."/>
            <person name="Kramer R."/>
            <person name="Lindquist E."/>
            <person name="Lucas S."/>
            <person name="Salamov A."/>
            <person name="McFadden G.I."/>
            <person name="Lane C.E."/>
            <person name="Keeling P.J."/>
            <person name="Gray M.W."/>
            <person name="Grigoriev I.V."/>
            <person name="Archibald J.M."/>
        </authorList>
    </citation>
    <scope>NUCLEOTIDE SEQUENCE</scope>
    <source>
        <strain evidence="1 3">CCMP2712</strain>
    </source>
</reference>
<dbReference type="Proteomes" id="UP000011087">
    <property type="component" value="Unassembled WGS sequence"/>
</dbReference>
<keyword evidence="3" id="KW-1185">Reference proteome</keyword>
<dbReference type="EMBL" id="JH993079">
    <property type="protein sequence ID" value="EKX36101.1"/>
    <property type="molecule type" value="Genomic_DNA"/>
</dbReference>
<dbReference type="EnsemblProtists" id="EKX36101">
    <property type="protein sequence ID" value="EKX36101"/>
    <property type="gene ID" value="GUITHDRAFT_117771"/>
</dbReference>
<evidence type="ECO:0000313" key="2">
    <source>
        <dbReference type="EnsemblProtists" id="EKX36101"/>
    </source>
</evidence>
<dbReference type="KEGG" id="gtt:GUITHDRAFT_117771"/>
<dbReference type="GeneID" id="17292810"/>
<gene>
    <name evidence="1" type="ORF">GUITHDRAFT_117771</name>
</gene>
<name>L1IIP0_GUITC</name>
<organism evidence="1">
    <name type="scientific">Guillardia theta (strain CCMP2712)</name>
    <name type="common">Cryptophyte</name>
    <dbReference type="NCBI Taxonomy" id="905079"/>
    <lineage>
        <taxon>Eukaryota</taxon>
        <taxon>Cryptophyceae</taxon>
        <taxon>Pyrenomonadales</taxon>
        <taxon>Geminigeraceae</taxon>
        <taxon>Guillardia</taxon>
    </lineage>
</organism>
<evidence type="ECO:0000313" key="1">
    <source>
        <dbReference type="EMBL" id="EKX36101.1"/>
    </source>
</evidence>
<dbReference type="AlphaFoldDB" id="L1IIP0"/>
<reference evidence="2" key="3">
    <citation type="submission" date="2015-06" db="UniProtKB">
        <authorList>
            <consortium name="EnsemblProtists"/>
        </authorList>
    </citation>
    <scope>IDENTIFICATION</scope>
</reference>
<protein>
    <submittedName>
        <fullName evidence="1 2">Uncharacterized protein</fullName>
    </submittedName>
</protein>
<reference evidence="3" key="2">
    <citation type="submission" date="2012-11" db="EMBL/GenBank/DDBJ databases">
        <authorList>
            <person name="Kuo A."/>
            <person name="Curtis B.A."/>
            <person name="Tanifuji G."/>
            <person name="Burki F."/>
            <person name="Gruber A."/>
            <person name="Irimia M."/>
            <person name="Maruyama S."/>
            <person name="Arias M.C."/>
            <person name="Ball S.G."/>
            <person name="Gile G.H."/>
            <person name="Hirakawa Y."/>
            <person name="Hopkins J.F."/>
            <person name="Rensing S.A."/>
            <person name="Schmutz J."/>
            <person name="Symeonidi A."/>
            <person name="Elias M."/>
            <person name="Eveleigh R.J."/>
            <person name="Herman E.K."/>
            <person name="Klute M.J."/>
            <person name="Nakayama T."/>
            <person name="Obornik M."/>
            <person name="Reyes-Prieto A."/>
            <person name="Armbrust E.V."/>
            <person name="Aves S.J."/>
            <person name="Beiko R.G."/>
            <person name="Coutinho P."/>
            <person name="Dacks J.B."/>
            <person name="Durnford D.G."/>
            <person name="Fast N.M."/>
            <person name="Green B.R."/>
            <person name="Grisdale C."/>
            <person name="Hempe F."/>
            <person name="Henrissat B."/>
            <person name="Hoppner M.P."/>
            <person name="Ishida K.-I."/>
            <person name="Kim E."/>
            <person name="Koreny L."/>
            <person name="Kroth P.G."/>
            <person name="Liu Y."/>
            <person name="Malik S.-B."/>
            <person name="Maier U.G."/>
            <person name="McRose D."/>
            <person name="Mock T."/>
            <person name="Neilson J.A."/>
            <person name="Onodera N.T."/>
            <person name="Poole A.M."/>
            <person name="Pritham E.J."/>
            <person name="Richards T.A."/>
            <person name="Rocap G."/>
            <person name="Roy S.W."/>
            <person name="Sarai C."/>
            <person name="Schaack S."/>
            <person name="Shirato S."/>
            <person name="Slamovits C.H."/>
            <person name="Spencer D.F."/>
            <person name="Suzuki S."/>
            <person name="Worden A.Z."/>
            <person name="Zauner S."/>
            <person name="Barry K."/>
            <person name="Bell C."/>
            <person name="Bharti A.K."/>
            <person name="Crow J.A."/>
            <person name="Grimwood J."/>
            <person name="Kramer R."/>
            <person name="Lindquist E."/>
            <person name="Lucas S."/>
            <person name="Salamov A."/>
            <person name="McFadden G.I."/>
            <person name="Lane C.E."/>
            <person name="Keeling P.J."/>
            <person name="Gray M.W."/>
            <person name="Grigoriev I.V."/>
            <person name="Archibald J.M."/>
        </authorList>
    </citation>
    <scope>NUCLEOTIDE SEQUENCE</scope>
    <source>
        <strain evidence="3">CCMP2712</strain>
    </source>
</reference>
<accession>L1IIP0</accession>
<sequence length="121" mass="12896">MPTFVHGLTSERISCASRFAPSVQKVGEAIIVPSHASLGGCKGNVMPQRLRAQMKDGMPPEDNSRNSLTRENDQFQMFKRFKTMALLAVVSLLIANSPVPSMAAEALSPAGVSALQGKLLG</sequence>
<dbReference type="RefSeq" id="XP_005823081.1">
    <property type="nucleotide sequence ID" value="XM_005823024.1"/>
</dbReference>
<dbReference type="PaxDb" id="55529-EKX36101"/>
<proteinExistence type="predicted"/>